<evidence type="ECO:0000256" key="7">
    <source>
        <dbReference type="ARBA" id="ARBA00023004"/>
    </source>
</evidence>
<keyword evidence="4 10" id="KW-0547">Nucleotide-binding</keyword>
<evidence type="ECO:0000256" key="8">
    <source>
        <dbReference type="ARBA" id="ARBA00023014"/>
    </source>
</evidence>
<organism evidence="12 13">
    <name type="scientific">Roseospira marina</name>
    <dbReference type="NCBI Taxonomy" id="140057"/>
    <lineage>
        <taxon>Bacteria</taxon>
        <taxon>Pseudomonadati</taxon>
        <taxon>Pseudomonadota</taxon>
        <taxon>Alphaproteobacteria</taxon>
        <taxon>Rhodospirillales</taxon>
        <taxon>Rhodospirillaceae</taxon>
        <taxon>Roseospira</taxon>
    </lineage>
</organism>
<keyword evidence="6 10" id="KW-0560">Oxidoreductase</keyword>
<dbReference type="InterPro" id="IPR005970">
    <property type="entry name" value="Protochl_reductN"/>
</dbReference>
<evidence type="ECO:0000256" key="1">
    <source>
        <dbReference type="ARBA" id="ARBA00022485"/>
    </source>
</evidence>
<keyword evidence="3 10" id="KW-0479">Metal-binding</keyword>
<evidence type="ECO:0000256" key="2">
    <source>
        <dbReference type="ARBA" id="ARBA00022531"/>
    </source>
</evidence>
<feature type="domain" description="Nitrogenase/oxidoreductase component 1" evidence="11">
    <location>
        <begin position="38"/>
        <end position="435"/>
    </location>
</feature>
<dbReference type="HAMAP" id="MF_00352">
    <property type="entry name" value="ChlN_BchN"/>
    <property type="match status" value="1"/>
</dbReference>
<feature type="binding site" evidence="10">
    <location>
        <position position="63"/>
    </location>
    <ligand>
        <name>[4Fe-4S] cluster</name>
        <dbReference type="ChEBI" id="CHEBI:49883"/>
        <note>ligand shared with heterodimeric partner</note>
    </ligand>
</feature>
<evidence type="ECO:0000256" key="9">
    <source>
        <dbReference type="ARBA" id="ARBA00023171"/>
    </source>
</evidence>
<feature type="binding site" evidence="10">
    <location>
        <position position="124"/>
    </location>
    <ligand>
        <name>[4Fe-4S] cluster</name>
        <dbReference type="ChEBI" id="CHEBI:49883"/>
        <note>ligand shared with heterodimeric partner</note>
    </ligand>
</feature>
<comment type="cofactor">
    <cofactor evidence="10">
        <name>[4Fe-4S] cluster</name>
        <dbReference type="ChEBI" id="CHEBI:49883"/>
    </cofactor>
    <text evidence="10">Binds 1 [4Fe-4S] cluster per heterodimer. The cluster is bound at the heterodimer interface by residues from both subunits.</text>
</comment>
<dbReference type="PANTHER" id="PTHR39429:SF3">
    <property type="entry name" value="LIGHT-INDEPENDENT PROTOCHLOROPHYLLIDE REDUCTASE SUBUNIT N"/>
    <property type="match status" value="1"/>
</dbReference>
<protein>
    <recommendedName>
        <fullName evidence="10">Light-independent protochlorophyllide reductase subunit N</fullName>
        <shortName evidence="10">DPOR subunit N</shortName>
        <shortName evidence="10">LI-POR subunit N</shortName>
        <ecNumber evidence="10">1.3.7.7</ecNumber>
    </recommendedName>
</protein>
<dbReference type="SUPFAM" id="SSF53807">
    <property type="entry name" value="Helical backbone' metal receptor"/>
    <property type="match status" value="1"/>
</dbReference>
<dbReference type="OrthoDB" id="5714774at2"/>
<dbReference type="Gene3D" id="3.40.50.1980">
    <property type="entry name" value="Nitrogenase molybdenum iron protein domain"/>
    <property type="match status" value="3"/>
</dbReference>
<sequence length="445" mass="47678">MTSSAAHASLACPAPESDGAVPADIPVVREQGQREVFCGLTGIIWLHRKIQDAFFLIVGSRTCAHLMQSAAGVMIFAEPRFATAILEERDLAGLADANDELDREVARLLERRPDIKLLFLVGSCPSEVIKLDLSRAAERLSRVHAGRTRVLSYSGSGLDTTFTQGEDAALAALVPDMPTLPLQEGAAEGGADSATDLLVVGALADVVEDQLGRLFAALGVTRVHFLPPRKAGDLPPVGPGTVMLLAQPFLGDTARLLEARGARRLSAPFPLGEEGTTLWLKAAADAFGVPADRFDSVTEAPRARACAALARFRGELDGRRLFLFPDSQLEPVLARVLSRELGMVPVEVATPYLHRGLMGPELALLPPETRLVEGQDVDAQLDRCRAERPDLTVCGLGLANPLEAEGLTTKWAIELVFTPIQGYEQAGDLAELFARPLRRAGLLKV</sequence>
<dbReference type="GO" id="GO:0036070">
    <property type="term" value="P:light-independent bacteriochlorophyll biosynthetic process"/>
    <property type="evidence" value="ECO:0007669"/>
    <property type="project" value="UniProtKB-UniRule"/>
</dbReference>
<name>A0A5M6I9Q6_9PROT</name>
<dbReference type="InterPro" id="IPR050293">
    <property type="entry name" value="LIPOR_BchN/ChlN"/>
</dbReference>
<dbReference type="NCBIfam" id="NF002768">
    <property type="entry name" value="PRK02842.1"/>
    <property type="match status" value="1"/>
</dbReference>
<keyword evidence="1 10" id="KW-0004">4Fe-4S</keyword>
<dbReference type="PIRSF" id="PIRSF000162">
    <property type="entry name" value="P_chlorophyll_rd"/>
    <property type="match status" value="1"/>
</dbReference>
<evidence type="ECO:0000256" key="10">
    <source>
        <dbReference type="HAMAP-Rule" id="MF_00352"/>
    </source>
</evidence>
<evidence type="ECO:0000256" key="5">
    <source>
        <dbReference type="ARBA" id="ARBA00022840"/>
    </source>
</evidence>
<dbReference type="GO" id="GO:0016730">
    <property type="term" value="F:oxidoreductase activity, acting on iron-sulfur proteins as donors"/>
    <property type="evidence" value="ECO:0007669"/>
    <property type="project" value="InterPro"/>
</dbReference>
<accession>A0A5M6I9Q6</accession>
<keyword evidence="7 10" id="KW-0408">Iron</keyword>
<dbReference type="Pfam" id="PF00148">
    <property type="entry name" value="Oxidored_nitro"/>
    <property type="match status" value="1"/>
</dbReference>
<keyword evidence="9 10" id="KW-0149">Chlorophyll biosynthesis</keyword>
<keyword evidence="5 10" id="KW-0067">ATP-binding</keyword>
<comment type="subunit">
    <text evidence="10">Protochlorophyllide reductase is composed of three subunits; BchL, BchN and BchB. Forms a heterotetramer of two BchB and two BchN subunits.</text>
</comment>
<evidence type="ECO:0000256" key="3">
    <source>
        <dbReference type="ARBA" id="ARBA00022723"/>
    </source>
</evidence>
<keyword evidence="2 10" id="KW-0602">Photosynthesis</keyword>
<comment type="similarity">
    <text evidence="10">Belongs to the BchN/ChlN family.</text>
</comment>
<dbReference type="InterPro" id="IPR000510">
    <property type="entry name" value="Nase/OxRdtase_comp1"/>
</dbReference>
<evidence type="ECO:0000313" key="13">
    <source>
        <dbReference type="Proteomes" id="UP000324065"/>
    </source>
</evidence>
<reference evidence="12 13" key="1">
    <citation type="submission" date="2019-09" db="EMBL/GenBank/DDBJ databases">
        <title>Genome sequence of Roseospira marina, one of the more divergent members of the non-sulfur purple photosynthetic bacterial family, the Rhodospirillaceae.</title>
        <authorList>
            <person name="Meyer T."/>
            <person name="Kyndt J."/>
        </authorList>
    </citation>
    <scope>NUCLEOTIDE SEQUENCE [LARGE SCALE GENOMIC DNA]</scope>
    <source>
        <strain evidence="12 13">DSM 15113</strain>
    </source>
</reference>
<dbReference type="UniPathway" id="UPA00671"/>
<dbReference type="RefSeq" id="WP_150062883.1">
    <property type="nucleotide sequence ID" value="NZ_JACHII010000010.1"/>
</dbReference>
<comment type="function">
    <text evidence="10">Component of the dark-operative protochlorophyllide reductase (DPOR) that uses Mg-ATP and reduced ferredoxin to reduce ring D of protochlorophyllide (Pchlide) to form chlorophyllide a (Chlide). This reaction is light-independent. The NB-protein (BchN-BchB) is the catalytic component of the complex.</text>
</comment>
<keyword evidence="8 10" id="KW-0411">Iron-sulfur</keyword>
<dbReference type="EC" id="1.3.7.7" evidence="10"/>
<comment type="pathway">
    <text evidence="10">Porphyrin-containing compound metabolism; bacteriochlorophyll biosynthesis (light-independent).</text>
</comment>
<dbReference type="GO" id="GO:0046872">
    <property type="term" value="F:metal ion binding"/>
    <property type="evidence" value="ECO:0007669"/>
    <property type="project" value="UniProtKB-KW"/>
</dbReference>
<feature type="binding site" evidence="10">
    <location>
        <position position="38"/>
    </location>
    <ligand>
        <name>[4Fe-4S] cluster</name>
        <dbReference type="ChEBI" id="CHEBI:49883"/>
        <note>ligand shared with heterodimeric partner</note>
    </ligand>
</feature>
<evidence type="ECO:0000256" key="6">
    <source>
        <dbReference type="ARBA" id="ARBA00023002"/>
    </source>
</evidence>
<dbReference type="GO" id="GO:0016636">
    <property type="term" value="F:oxidoreductase activity, acting on the CH-CH group of donors, iron-sulfur protein as acceptor"/>
    <property type="evidence" value="ECO:0007669"/>
    <property type="project" value="UniProtKB-UniRule"/>
</dbReference>
<keyword evidence="10" id="KW-0077">Bacteriochlorophyll biosynthesis</keyword>
<dbReference type="EMBL" id="VWPJ01000012">
    <property type="protein sequence ID" value="KAA5604971.1"/>
    <property type="molecule type" value="Genomic_DNA"/>
</dbReference>
<dbReference type="GO" id="GO:0019685">
    <property type="term" value="P:photosynthesis, dark reaction"/>
    <property type="evidence" value="ECO:0007669"/>
    <property type="project" value="InterPro"/>
</dbReference>
<dbReference type="NCBIfam" id="TIGR01279">
    <property type="entry name" value="DPOR_bchN"/>
    <property type="match status" value="1"/>
</dbReference>
<dbReference type="GO" id="GO:0051539">
    <property type="term" value="F:4 iron, 4 sulfur cluster binding"/>
    <property type="evidence" value="ECO:0007669"/>
    <property type="project" value="UniProtKB-UniRule"/>
</dbReference>
<keyword evidence="13" id="KW-1185">Reference proteome</keyword>
<evidence type="ECO:0000259" key="11">
    <source>
        <dbReference type="Pfam" id="PF00148"/>
    </source>
</evidence>
<comment type="caution">
    <text evidence="12">The sequence shown here is derived from an EMBL/GenBank/DDBJ whole genome shotgun (WGS) entry which is preliminary data.</text>
</comment>
<comment type="catalytic activity">
    <reaction evidence="10">
        <text>chlorophyllide a + oxidized 2[4Fe-4S]-[ferredoxin] + 2 ADP + 2 phosphate = protochlorophyllide a + reduced 2[4Fe-4S]-[ferredoxin] + 2 ATP + 2 H2O</text>
        <dbReference type="Rhea" id="RHEA:28202"/>
        <dbReference type="Rhea" id="RHEA-COMP:10002"/>
        <dbReference type="Rhea" id="RHEA-COMP:10004"/>
        <dbReference type="ChEBI" id="CHEBI:15377"/>
        <dbReference type="ChEBI" id="CHEBI:30616"/>
        <dbReference type="ChEBI" id="CHEBI:33722"/>
        <dbReference type="ChEBI" id="CHEBI:33723"/>
        <dbReference type="ChEBI" id="CHEBI:43474"/>
        <dbReference type="ChEBI" id="CHEBI:83348"/>
        <dbReference type="ChEBI" id="CHEBI:83350"/>
        <dbReference type="ChEBI" id="CHEBI:456216"/>
        <dbReference type="EC" id="1.3.7.7"/>
    </reaction>
</comment>
<evidence type="ECO:0000256" key="4">
    <source>
        <dbReference type="ARBA" id="ARBA00022741"/>
    </source>
</evidence>
<proteinExistence type="inferred from homology"/>
<gene>
    <name evidence="10" type="primary">bchN</name>
    <name evidence="12" type="ORF">F1188_13085</name>
</gene>
<dbReference type="GO" id="GO:0005524">
    <property type="term" value="F:ATP binding"/>
    <property type="evidence" value="ECO:0007669"/>
    <property type="project" value="UniProtKB-UniRule"/>
</dbReference>
<evidence type="ECO:0000313" key="12">
    <source>
        <dbReference type="EMBL" id="KAA5604971.1"/>
    </source>
</evidence>
<dbReference type="AlphaFoldDB" id="A0A5M6I9Q6"/>
<dbReference type="PANTHER" id="PTHR39429">
    <property type="entry name" value="LIGHT-INDEPENDENT PROTOCHLOROPHYLLIDE REDUCTASE SUBUNIT N"/>
    <property type="match status" value="1"/>
</dbReference>
<dbReference type="Proteomes" id="UP000324065">
    <property type="component" value="Unassembled WGS sequence"/>
</dbReference>